<gene>
    <name evidence="12 17" type="primary">dusB</name>
    <name evidence="17" type="ORF">F3N42_02180</name>
</gene>
<dbReference type="Gene3D" id="1.10.1200.80">
    <property type="entry name" value="Putative flavin oxidoreducatase, domain 2"/>
    <property type="match status" value="1"/>
</dbReference>
<evidence type="ECO:0000256" key="14">
    <source>
        <dbReference type="PIRSR" id="PIRSR006621-1"/>
    </source>
</evidence>
<comment type="caution">
    <text evidence="17">The sequence shown here is derived from an EMBL/GenBank/DDBJ whole genome shotgun (WGS) entry which is preliminary data.</text>
</comment>
<sequence length="325" mass="34738">MKIGPYLLDNALALAPMAGVTDLPFRKLCRELGAGYVVGEMVSANPALRGTRKSMLRSRHDDEPAPIAVQIAGSDPDWIADAARYNVDLGAQVIDINMGCPAKKVCNKLAGSALLENESLVADILTAVVAAVDVPVTLKIRTGPDPDRRNGVAVARIAEDSGIAALAVHGRTRADRFNGHAEYDTIAAICAATRLPVWANGDINTPAEARLVLKATGADGLMLGRGAQGNPWLFREIGHYLATGQELAPPTDAEVHAVLTRHLRGLHAFYGELPGVRVARKHIGWYLKGRPGGDHLRRQLMKVESADAQLALIDAHFQARLDEAA</sequence>
<evidence type="ECO:0000256" key="11">
    <source>
        <dbReference type="ARBA" id="ARBA00048802"/>
    </source>
</evidence>
<evidence type="ECO:0000313" key="17">
    <source>
        <dbReference type="EMBL" id="KAA9133187.1"/>
    </source>
</evidence>
<dbReference type="PANTHER" id="PTHR45846">
    <property type="entry name" value="TRNA-DIHYDROURIDINE(47) SYNTHASE [NAD(P)(+)]-LIKE"/>
    <property type="match status" value="1"/>
</dbReference>
<evidence type="ECO:0000259" key="16">
    <source>
        <dbReference type="Pfam" id="PF01207"/>
    </source>
</evidence>
<dbReference type="GO" id="GO:0010181">
    <property type="term" value="F:FMN binding"/>
    <property type="evidence" value="ECO:0007669"/>
    <property type="project" value="UniProtKB-UniRule"/>
</dbReference>
<dbReference type="GO" id="GO:0017150">
    <property type="term" value="F:tRNA dihydrouridine synthase activity"/>
    <property type="evidence" value="ECO:0007669"/>
    <property type="project" value="UniProtKB-UniRule"/>
</dbReference>
<organism evidence="17 18">
    <name type="scientific">Marinihelvus fidelis</name>
    <dbReference type="NCBI Taxonomy" id="2613842"/>
    <lineage>
        <taxon>Bacteria</taxon>
        <taxon>Pseudomonadati</taxon>
        <taxon>Pseudomonadota</taxon>
        <taxon>Gammaproteobacteria</taxon>
        <taxon>Chromatiales</taxon>
        <taxon>Wenzhouxiangellaceae</taxon>
        <taxon>Marinihelvus</taxon>
    </lineage>
</organism>
<dbReference type="RefSeq" id="WP_150863139.1">
    <property type="nucleotide sequence ID" value="NZ_VYXP01000002.1"/>
</dbReference>
<dbReference type="InterPro" id="IPR001269">
    <property type="entry name" value="DUS_fam"/>
</dbReference>
<name>A0A5N0TGD4_9GAMM</name>
<feature type="binding site" evidence="12 15">
    <location>
        <position position="139"/>
    </location>
    <ligand>
        <name>FMN</name>
        <dbReference type="ChEBI" id="CHEBI:58210"/>
    </ligand>
</feature>
<evidence type="ECO:0000256" key="12">
    <source>
        <dbReference type="HAMAP-Rule" id="MF_02042"/>
    </source>
</evidence>
<evidence type="ECO:0000256" key="8">
    <source>
        <dbReference type="ARBA" id="ARBA00022884"/>
    </source>
</evidence>
<keyword evidence="3 12" id="KW-0820">tRNA-binding</keyword>
<dbReference type="InterPro" id="IPR018517">
    <property type="entry name" value="tRNA_hU_synthase_CS"/>
</dbReference>
<evidence type="ECO:0000256" key="6">
    <source>
        <dbReference type="ARBA" id="ARBA00022694"/>
    </source>
</evidence>
<keyword evidence="9 12" id="KW-0560">Oxidoreductase</keyword>
<comment type="cofactor">
    <cofactor evidence="1 12 13 15">
        <name>FMN</name>
        <dbReference type="ChEBI" id="CHEBI:58210"/>
    </cofactor>
</comment>
<keyword evidence="18" id="KW-1185">Reference proteome</keyword>
<feature type="binding site" evidence="12 15">
    <location>
        <begin position="16"/>
        <end position="18"/>
    </location>
    <ligand>
        <name>FMN</name>
        <dbReference type="ChEBI" id="CHEBI:58210"/>
    </ligand>
</feature>
<protein>
    <recommendedName>
        <fullName evidence="12">tRNA-dihydrouridine synthase B</fullName>
        <ecNumber evidence="12">1.3.1.-</ecNumber>
    </recommendedName>
</protein>
<evidence type="ECO:0000256" key="4">
    <source>
        <dbReference type="ARBA" id="ARBA00022630"/>
    </source>
</evidence>
<accession>A0A5N0TGD4</accession>
<feature type="active site" description="Proton donor" evidence="12 14">
    <location>
        <position position="100"/>
    </location>
</feature>
<dbReference type="EC" id="1.3.1.-" evidence="12"/>
<keyword evidence="5 12" id="KW-0288">FMN</keyword>
<dbReference type="EMBL" id="VYXP01000002">
    <property type="protein sequence ID" value="KAA9133187.1"/>
    <property type="molecule type" value="Genomic_DNA"/>
</dbReference>
<evidence type="ECO:0000256" key="15">
    <source>
        <dbReference type="PIRSR" id="PIRSR006621-2"/>
    </source>
</evidence>
<dbReference type="CDD" id="cd02801">
    <property type="entry name" value="DUS_like_FMN"/>
    <property type="match status" value="1"/>
</dbReference>
<comment type="catalytic activity">
    <reaction evidence="11 12">
        <text>a 5,6-dihydrouridine in tRNA + NAD(+) = a uridine in tRNA + NADH + H(+)</text>
        <dbReference type="Rhea" id="RHEA:54452"/>
        <dbReference type="Rhea" id="RHEA-COMP:13339"/>
        <dbReference type="Rhea" id="RHEA-COMP:13887"/>
        <dbReference type="ChEBI" id="CHEBI:15378"/>
        <dbReference type="ChEBI" id="CHEBI:57540"/>
        <dbReference type="ChEBI" id="CHEBI:57945"/>
        <dbReference type="ChEBI" id="CHEBI:65315"/>
        <dbReference type="ChEBI" id="CHEBI:74443"/>
    </reaction>
</comment>
<dbReference type="InterPro" id="IPR013785">
    <property type="entry name" value="Aldolase_TIM"/>
</dbReference>
<evidence type="ECO:0000256" key="2">
    <source>
        <dbReference type="ARBA" id="ARBA00002790"/>
    </source>
</evidence>
<feature type="binding site" evidence="15">
    <location>
        <position position="169"/>
    </location>
    <ligand>
        <name>FMN</name>
        <dbReference type="ChEBI" id="CHEBI:58210"/>
    </ligand>
</feature>
<dbReference type="Proteomes" id="UP000325372">
    <property type="component" value="Unassembled WGS sequence"/>
</dbReference>
<reference evidence="17 18" key="1">
    <citation type="submission" date="2019-09" db="EMBL/GenBank/DDBJ databases">
        <title>Wenzhouxiangella sp. Genome sequencing and assembly.</title>
        <authorList>
            <person name="Zhang R."/>
        </authorList>
    </citation>
    <scope>NUCLEOTIDE SEQUENCE [LARGE SCALE GENOMIC DNA]</scope>
    <source>
        <strain evidence="17 18">W260</strain>
    </source>
</reference>
<dbReference type="InterPro" id="IPR035587">
    <property type="entry name" value="DUS-like_FMN-bd"/>
</dbReference>
<keyword evidence="6 12" id="KW-0819">tRNA processing</keyword>
<comment type="similarity">
    <text evidence="13">Belongs to the dus family.</text>
</comment>
<comment type="catalytic activity">
    <reaction evidence="10 12">
        <text>a 5,6-dihydrouridine in tRNA + NADP(+) = a uridine in tRNA + NADPH + H(+)</text>
        <dbReference type="Rhea" id="RHEA:23624"/>
        <dbReference type="Rhea" id="RHEA-COMP:13339"/>
        <dbReference type="Rhea" id="RHEA-COMP:13887"/>
        <dbReference type="ChEBI" id="CHEBI:15378"/>
        <dbReference type="ChEBI" id="CHEBI:57783"/>
        <dbReference type="ChEBI" id="CHEBI:58349"/>
        <dbReference type="ChEBI" id="CHEBI:65315"/>
        <dbReference type="ChEBI" id="CHEBI:74443"/>
    </reaction>
</comment>
<dbReference type="PIRSF" id="PIRSF006621">
    <property type="entry name" value="Dus"/>
    <property type="match status" value="1"/>
</dbReference>
<evidence type="ECO:0000256" key="9">
    <source>
        <dbReference type="ARBA" id="ARBA00023002"/>
    </source>
</evidence>
<feature type="binding site" evidence="12">
    <location>
        <begin position="200"/>
        <end position="202"/>
    </location>
    <ligand>
        <name>FMN</name>
        <dbReference type="ChEBI" id="CHEBI:58210"/>
    </ligand>
</feature>
<dbReference type="PANTHER" id="PTHR45846:SF1">
    <property type="entry name" value="TRNA-DIHYDROURIDINE(47) SYNTHASE [NAD(P)(+)]-LIKE"/>
    <property type="match status" value="1"/>
</dbReference>
<evidence type="ECO:0000256" key="13">
    <source>
        <dbReference type="PIRNR" id="PIRNR006621"/>
    </source>
</evidence>
<keyword evidence="7 12" id="KW-0521">NADP</keyword>
<evidence type="ECO:0000256" key="7">
    <source>
        <dbReference type="ARBA" id="ARBA00022857"/>
    </source>
</evidence>
<dbReference type="NCBIfam" id="TIGR00737">
    <property type="entry name" value="nifR3_yhdG"/>
    <property type="match status" value="1"/>
</dbReference>
<dbReference type="Gene3D" id="3.20.20.70">
    <property type="entry name" value="Aldolase class I"/>
    <property type="match status" value="1"/>
</dbReference>
<feature type="binding site" evidence="12 15">
    <location>
        <position position="70"/>
    </location>
    <ligand>
        <name>FMN</name>
        <dbReference type="ChEBI" id="CHEBI:58210"/>
    </ligand>
</feature>
<keyword evidence="15" id="KW-0547">Nucleotide-binding</keyword>
<dbReference type="GO" id="GO:0000049">
    <property type="term" value="F:tRNA binding"/>
    <property type="evidence" value="ECO:0007669"/>
    <property type="project" value="UniProtKB-UniRule"/>
</dbReference>
<dbReference type="InterPro" id="IPR032887">
    <property type="entry name" value="DusB"/>
</dbReference>
<dbReference type="GO" id="GO:0050660">
    <property type="term" value="F:flavin adenine dinucleotide binding"/>
    <property type="evidence" value="ECO:0007669"/>
    <property type="project" value="InterPro"/>
</dbReference>
<evidence type="ECO:0000313" key="18">
    <source>
        <dbReference type="Proteomes" id="UP000325372"/>
    </source>
</evidence>
<dbReference type="InterPro" id="IPR024036">
    <property type="entry name" value="tRNA-dHydroUridine_Synthase_C"/>
</dbReference>
<dbReference type="Pfam" id="PF01207">
    <property type="entry name" value="Dus"/>
    <property type="match status" value="1"/>
</dbReference>
<proteinExistence type="inferred from homology"/>
<evidence type="ECO:0000256" key="10">
    <source>
        <dbReference type="ARBA" id="ARBA00048205"/>
    </source>
</evidence>
<feature type="domain" description="DUS-like FMN-binding" evidence="16">
    <location>
        <begin position="14"/>
        <end position="318"/>
    </location>
</feature>
<dbReference type="PROSITE" id="PS01136">
    <property type="entry name" value="UPF0034"/>
    <property type="match status" value="1"/>
</dbReference>
<dbReference type="InterPro" id="IPR004652">
    <property type="entry name" value="DusB-like"/>
</dbReference>
<keyword evidence="8 12" id="KW-0694">RNA-binding</keyword>
<keyword evidence="4 12" id="KW-0285">Flavoprotein</keyword>
<dbReference type="SUPFAM" id="SSF51395">
    <property type="entry name" value="FMN-linked oxidoreductases"/>
    <property type="match status" value="1"/>
</dbReference>
<comment type="function">
    <text evidence="2 12 13">Catalyzes the synthesis of 5,6-dihydrouridine (D), a modified base found in the D-loop of most tRNAs, via the reduction of the C5-C6 double bond in target uridines.</text>
</comment>
<comment type="similarity">
    <text evidence="12">Belongs to the Dus family. DusB subfamily.</text>
</comment>
<dbReference type="AlphaFoldDB" id="A0A5N0TGD4"/>
<evidence type="ECO:0000256" key="3">
    <source>
        <dbReference type="ARBA" id="ARBA00022555"/>
    </source>
</evidence>
<evidence type="ECO:0000256" key="5">
    <source>
        <dbReference type="ARBA" id="ARBA00022643"/>
    </source>
</evidence>
<feature type="binding site" evidence="12 15">
    <location>
        <begin position="224"/>
        <end position="225"/>
    </location>
    <ligand>
        <name>FMN</name>
        <dbReference type="ChEBI" id="CHEBI:58210"/>
    </ligand>
</feature>
<dbReference type="HAMAP" id="MF_02042">
    <property type="entry name" value="DusB_subfam"/>
    <property type="match status" value="1"/>
</dbReference>
<evidence type="ECO:0000256" key="1">
    <source>
        <dbReference type="ARBA" id="ARBA00001917"/>
    </source>
</evidence>